<keyword evidence="3" id="KW-1185">Reference proteome</keyword>
<dbReference type="EMBL" id="JACMSC010000007">
    <property type="protein sequence ID" value="KAG6513127.1"/>
    <property type="molecule type" value="Genomic_DNA"/>
</dbReference>
<evidence type="ECO:0000313" key="2">
    <source>
        <dbReference type="EMBL" id="KAG6513127.1"/>
    </source>
</evidence>
<accession>A0A8J5GQM9</accession>
<evidence type="ECO:0000313" key="3">
    <source>
        <dbReference type="Proteomes" id="UP000734854"/>
    </source>
</evidence>
<organism evidence="2 3">
    <name type="scientific">Zingiber officinale</name>
    <name type="common">Ginger</name>
    <name type="synonym">Amomum zingiber</name>
    <dbReference type="NCBI Taxonomy" id="94328"/>
    <lineage>
        <taxon>Eukaryota</taxon>
        <taxon>Viridiplantae</taxon>
        <taxon>Streptophyta</taxon>
        <taxon>Embryophyta</taxon>
        <taxon>Tracheophyta</taxon>
        <taxon>Spermatophyta</taxon>
        <taxon>Magnoliopsida</taxon>
        <taxon>Liliopsida</taxon>
        <taxon>Zingiberales</taxon>
        <taxon>Zingiberaceae</taxon>
        <taxon>Zingiber</taxon>
    </lineage>
</organism>
<dbReference type="Proteomes" id="UP000734854">
    <property type="component" value="Unassembled WGS sequence"/>
</dbReference>
<proteinExistence type="inferred from homology"/>
<protein>
    <submittedName>
        <fullName evidence="2">Uncharacterized protein</fullName>
    </submittedName>
</protein>
<reference evidence="2 3" key="1">
    <citation type="submission" date="2020-08" db="EMBL/GenBank/DDBJ databases">
        <title>Plant Genome Project.</title>
        <authorList>
            <person name="Zhang R.-G."/>
        </authorList>
    </citation>
    <scope>NUCLEOTIDE SEQUENCE [LARGE SCALE GENOMIC DNA]</scope>
    <source>
        <tissue evidence="2">Rhizome</tissue>
    </source>
</reference>
<dbReference type="InterPro" id="IPR038595">
    <property type="entry name" value="LOR_sf"/>
</dbReference>
<dbReference type="InterPro" id="IPR007612">
    <property type="entry name" value="LOR"/>
</dbReference>
<gene>
    <name evidence="2" type="ORF">ZIOFF_023435</name>
</gene>
<dbReference type="InterPro" id="IPR025659">
    <property type="entry name" value="Tubby-like_C"/>
</dbReference>
<comment type="similarity">
    <text evidence="1">Belongs to the LOR family.</text>
</comment>
<dbReference type="AlphaFoldDB" id="A0A8J5GQM9"/>
<dbReference type="SUPFAM" id="SSF54518">
    <property type="entry name" value="Tubby C-terminal domain-like"/>
    <property type="match status" value="1"/>
</dbReference>
<dbReference type="Gene3D" id="2.40.160.200">
    <property type="entry name" value="LURP1-related"/>
    <property type="match status" value="1"/>
</dbReference>
<evidence type="ECO:0000256" key="1">
    <source>
        <dbReference type="ARBA" id="ARBA00005437"/>
    </source>
</evidence>
<comment type="caution">
    <text evidence="2">The sequence shown here is derived from an EMBL/GenBank/DDBJ whole genome shotgun (WGS) entry which is preliminary data.</text>
</comment>
<name>A0A8J5GQM9_ZINOF</name>
<dbReference type="Pfam" id="PF04525">
    <property type="entry name" value="LOR"/>
    <property type="match status" value="1"/>
</dbReference>
<sequence length="109" mass="12239">MANVHPKTEVYCIVGGVKVANNGKDKSRVLTMRRKSLLFSCSGFTVFNEEGNLVFRVDNYDSGRAGEKLSLDENWTRYDGEDAVDPVYSVKKRYARHLHIKSALARVAA</sequence>